<evidence type="ECO:0000313" key="3">
    <source>
        <dbReference type="Proteomes" id="UP000035489"/>
    </source>
</evidence>
<evidence type="ECO:0000313" key="2">
    <source>
        <dbReference type="EMBL" id="KLK90857.1"/>
    </source>
</evidence>
<proteinExistence type="predicted"/>
<dbReference type="PATRIC" id="fig|1225564.3.peg.6083"/>
<dbReference type="AlphaFoldDB" id="A0A0H1RE47"/>
<sequence>MPLAARRPMIQAMSQLEHNRHRTHLRLRATRRAVRRTKQWVQEAERVLEESRSLLDRPVYPNDPRTAPKLDKS</sequence>
<evidence type="ECO:0000256" key="1">
    <source>
        <dbReference type="SAM" id="MobiDB-lite"/>
    </source>
</evidence>
<keyword evidence="3" id="KW-1185">Reference proteome</keyword>
<comment type="caution">
    <text evidence="2">The sequence shown here is derived from an EMBL/GenBank/DDBJ whole genome shotgun (WGS) entry which is preliminary data.</text>
</comment>
<protein>
    <submittedName>
        <fullName evidence="2">Uncharacterized protein</fullName>
    </submittedName>
</protein>
<feature type="region of interest" description="Disordered" evidence="1">
    <location>
        <begin position="52"/>
        <end position="73"/>
    </location>
</feature>
<reference evidence="2 3" key="1">
    <citation type="submission" date="2015-05" db="EMBL/GenBank/DDBJ databases">
        <title>Draft genome sequence of Microvirga vignae strain BR3299, a novel nitrogen fixing bacteria isolated from Brazil semi-aired region.</title>
        <authorList>
            <person name="Zilli J.E."/>
            <person name="Passos S.R."/>
            <person name="Leite J."/>
            <person name="Baldani J.I."/>
            <person name="Xavier G.R."/>
            <person name="Rumjaneck N.G."/>
            <person name="Simoes-Araujo J.L."/>
        </authorList>
    </citation>
    <scope>NUCLEOTIDE SEQUENCE [LARGE SCALE GENOMIC DNA]</scope>
    <source>
        <strain evidence="2 3">BR3299</strain>
    </source>
</reference>
<name>A0A0H1RE47_9HYPH</name>
<accession>A0A0H1RE47</accession>
<dbReference type="EMBL" id="LCYG01000064">
    <property type="protein sequence ID" value="KLK90857.1"/>
    <property type="molecule type" value="Genomic_DNA"/>
</dbReference>
<dbReference type="Proteomes" id="UP000035489">
    <property type="component" value="Unassembled WGS sequence"/>
</dbReference>
<organism evidence="2 3">
    <name type="scientific">Microvirga vignae</name>
    <dbReference type="NCBI Taxonomy" id="1225564"/>
    <lineage>
        <taxon>Bacteria</taxon>
        <taxon>Pseudomonadati</taxon>
        <taxon>Pseudomonadota</taxon>
        <taxon>Alphaproteobacteria</taxon>
        <taxon>Hyphomicrobiales</taxon>
        <taxon>Methylobacteriaceae</taxon>
        <taxon>Microvirga</taxon>
    </lineage>
</organism>
<gene>
    <name evidence="2" type="ORF">AA309_23340</name>
</gene>